<sequence length="37" mass="4806">MHYRRIEMMYITIKNYRLYNSSLLRYVFKILKKMEKM</sequence>
<reference evidence="1" key="1">
    <citation type="journal article" date="2015" name="Proc. Natl. Acad. Sci. U.S.A.">
        <title>Networks of energetic and metabolic interactions define dynamics in microbial communities.</title>
        <authorList>
            <person name="Embree M."/>
            <person name="Liu J.K."/>
            <person name="Al-Bassam M.M."/>
            <person name="Zengler K."/>
        </authorList>
    </citation>
    <scope>NUCLEOTIDE SEQUENCE</scope>
</reference>
<evidence type="ECO:0000313" key="1">
    <source>
        <dbReference type="EMBL" id="KUG16676.1"/>
    </source>
</evidence>
<name>A0A0W8F733_9ZZZZ</name>
<organism evidence="1">
    <name type="scientific">hydrocarbon metagenome</name>
    <dbReference type="NCBI Taxonomy" id="938273"/>
    <lineage>
        <taxon>unclassified sequences</taxon>
        <taxon>metagenomes</taxon>
        <taxon>ecological metagenomes</taxon>
    </lineage>
</organism>
<dbReference type="AlphaFoldDB" id="A0A0W8F733"/>
<comment type="caution">
    <text evidence="1">The sequence shown here is derived from an EMBL/GenBank/DDBJ whole genome shotgun (WGS) entry which is preliminary data.</text>
</comment>
<accession>A0A0W8F733</accession>
<proteinExistence type="predicted"/>
<protein>
    <submittedName>
        <fullName evidence="1">Uncharacterized protein</fullName>
    </submittedName>
</protein>
<dbReference type="EMBL" id="LNQE01001484">
    <property type="protein sequence ID" value="KUG16676.1"/>
    <property type="molecule type" value="Genomic_DNA"/>
</dbReference>
<gene>
    <name evidence="1" type="ORF">ASZ90_013645</name>
</gene>